<dbReference type="AlphaFoldDB" id="A0A8H6CQV0"/>
<evidence type="ECO:0000313" key="1">
    <source>
        <dbReference type="EMBL" id="KAF6227922.1"/>
    </source>
</evidence>
<dbReference type="PANTHER" id="PTHR39596">
    <property type="match status" value="1"/>
</dbReference>
<accession>A0A8H6CQV0</accession>
<dbReference type="GeneID" id="59336047"/>
<evidence type="ECO:0008006" key="3">
    <source>
        <dbReference type="Google" id="ProtNLM"/>
    </source>
</evidence>
<organism evidence="1 2">
    <name type="scientific">Letharia lupina</name>
    <dbReference type="NCBI Taxonomy" id="560253"/>
    <lineage>
        <taxon>Eukaryota</taxon>
        <taxon>Fungi</taxon>
        <taxon>Dikarya</taxon>
        <taxon>Ascomycota</taxon>
        <taxon>Pezizomycotina</taxon>
        <taxon>Lecanoromycetes</taxon>
        <taxon>OSLEUM clade</taxon>
        <taxon>Lecanoromycetidae</taxon>
        <taxon>Lecanorales</taxon>
        <taxon>Lecanorineae</taxon>
        <taxon>Parmeliaceae</taxon>
        <taxon>Letharia</taxon>
    </lineage>
</organism>
<dbReference type="EMBL" id="JACCJB010000004">
    <property type="protein sequence ID" value="KAF6227922.1"/>
    <property type="molecule type" value="Genomic_DNA"/>
</dbReference>
<protein>
    <recommendedName>
        <fullName evidence="3">Heterokaryon incompatibility domain-containing protein</fullName>
    </recommendedName>
</protein>
<keyword evidence="2" id="KW-1185">Reference proteome</keyword>
<dbReference type="PANTHER" id="PTHR39596:SF2">
    <property type="entry name" value="HET DOMAIN PROTEIN (AFU_ORTHOLOGUE AFUA_1G17550)-RELATED"/>
    <property type="match status" value="1"/>
</dbReference>
<gene>
    <name evidence="1" type="ORF">HO133_007650</name>
</gene>
<name>A0A8H6CQV0_9LECA</name>
<dbReference type="RefSeq" id="XP_037155856.1">
    <property type="nucleotide sequence ID" value="XM_037298520.1"/>
</dbReference>
<comment type="caution">
    <text evidence="1">The sequence shown here is derived from an EMBL/GenBank/DDBJ whole genome shotgun (WGS) entry which is preliminary data.</text>
</comment>
<dbReference type="Proteomes" id="UP000593566">
    <property type="component" value="Unassembled WGS sequence"/>
</dbReference>
<reference evidence="1 2" key="1">
    <citation type="journal article" date="2020" name="Genomics">
        <title>Complete, high-quality genomes from long-read metagenomic sequencing of two wolf lichen thalli reveals enigmatic genome architecture.</title>
        <authorList>
            <person name="McKenzie S.K."/>
            <person name="Walston R.F."/>
            <person name="Allen J.L."/>
        </authorList>
    </citation>
    <scope>NUCLEOTIDE SEQUENCE [LARGE SCALE GENOMIC DNA]</scope>
    <source>
        <strain evidence="1">WasteWater1</strain>
    </source>
</reference>
<evidence type="ECO:0000313" key="2">
    <source>
        <dbReference type="Proteomes" id="UP000593566"/>
    </source>
</evidence>
<sequence>MDHLPLPSDPILPLSEVPYLCNEPYDTTIPFLEYPRHKGRPWMTREAPYEYHEALFPTPTRDLESFFQTWLCFGLLAELLAGLFDHESFVSKSKRDGSPVISTMQLQSLTEQRFELVRTLDKPTQKEIYLHAVQCIDFTTRVLPVAAPDFNHAVKNSIASLAELLGNAIDLAHLGTFPDAMRCKRPFTRNFYSDEMKAAMVAANWCPNDITRLTNKFTSIQLLYFFSKMKKPPSMANHRDCTSKCCFAHSLSLSQYKMRHSEACTNETKCERKPISIDQQPVVDIYRSGAIPLLQFTVKDNEPSKVILKLSSSGIDTTHYVAISHVWSDGLGNDGANSLPHCQLARLARMLDLFAEAGKQPFFWLDTLCCPVDPEGKKLALLQMRRIYAEANKTLILDSSLYSYNSQNLGAAELHARYLTSGWMRRLWTLQESALASNPWVQFKDGPLRLEPMFNRLKKIHDENLNYRRLVQDFWLDSKPLTLSWYYSPNGLPQLWLLDRALSQRNTTVAADEAICIASLMSLDVSEILPLSGENRMCKAWDLLAAANNGSLPSKMIFLDGFKLKRRGYRWAPSTLLPPGERFHNEHTRSLRWRGPQGKPTSEGLMAEYHSYRFRPYSGPSPSPIWDILLEMRQVRFIFKDQTRGIWCQLVYNSTPTEIETGHSASEIMQTPFVDHLAKGDLAVVLAEKPSDKSPTFFEDTLREGRLVTITEEKEDVVYASLGEVVILTPLTPEAVIVYDAAERLMQELRSWELEDSKGLEVAQQVSEERIRKMKAKCKEMTSKLLADEPGLAGAALKWLGEGGEALDMWVCVVTWFRHVGEGWRLEGGRMWCVD</sequence>
<proteinExistence type="predicted"/>